<feature type="transmembrane region" description="Helical" evidence="2">
    <location>
        <begin position="31"/>
        <end position="51"/>
    </location>
</feature>
<dbReference type="Proteomes" id="UP000827721">
    <property type="component" value="Unassembled WGS sequence"/>
</dbReference>
<comment type="caution">
    <text evidence="3">The sequence shown here is derived from an EMBL/GenBank/DDBJ whole genome shotgun (WGS) entry which is preliminary data.</text>
</comment>
<keyword evidence="2" id="KW-0812">Transmembrane</keyword>
<feature type="region of interest" description="Disordered" evidence="1">
    <location>
        <begin position="198"/>
        <end position="221"/>
    </location>
</feature>
<keyword evidence="4" id="KW-1185">Reference proteome</keyword>
<evidence type="ECO:0000256" key="1">
    <source>
        <dbReference type="SAM" id="MobiDB-lite"/>
    </source>
</evidence>
<accession>A0ABQ8HLD6</accession>
<dbReference type="PANTHER" id="PTHR33881:SF17">
    <property type="entry name" value="EGF-LIKE DOMAIN-CONTAINING PROTEIN"/>
    <property type="match status" value="1"/>
</dbReference>
<organism evidence="3 4">
    <name type="scientific">Xanthoceras sorbifolium</name>
    <dbReference type="NCBI Taxonomy" id="99658"/>
    <lineage>
        <taxon>Eukaryota</taxon>
        <taxon>Viridiplantae</taxon>
        <taxon>Streptophyta</taxon>
        <taxon>Embryophyta</taxon>
        <taxon>Tracheophyta</taxon>
        <taxon>Spermatophyta</taxon>
        <taxon>Magnoliopsida</taxon>
        <taxon>eudicotyledons</taxon>
        <taxon>Gunneridae</taxon>
        <taxon>Pentapetalae</taxon>
        <taxon>rosids</taxon>
        <taxon>malvids</taxon>
        <taxon>Sapindales</taxon>
        <taxon>Sapindaceae</taxon>
        <taxon>Xanthoceroideae</taxon>
        <taxon>Xanthoceras</taxon>
    </lineage>
</organism>
<sequence length="242" mass="25367">MLYYTVFTKLAVSPLNQIFPQKEKKEIMGKFNLNFSLIFLFSLFTFCNLTATCTDQLTANANPIEGVACSLINCGQGRCVSSNASLVGVDCECNPGWKKIQIGALTFPSCIIPNCTVNFNCSNESPPPLPPPAAVIPPLNLSDPCALVWCGDGSCAPSENGHACHCFPGSENLFGNSAYVCLKQCNLGGDCKGLGLGLPGPPPPPTKSGSASTGPNPASNSSSKLGILTITLLVAATIQTWF</sequence>
<dbReference type="EMBL" id="JAFEMO010000009">
    <property type="protein sequence ID" value="KAH7565138.1"/>
    <property type="molecule type" value="Genomic_DNA"/>
</dbReference>
<keyword evidence="2" id="KW-0472">Membrane</keyword>
<gene>
    <name evidence="3" type="ORF">JRO89_XS09G0143100</name>
</gene>
<dbReference type="PANTHER" id="PTHR33881">
    <property type="entry name" value="NEUROGENIC LOCUS NOTCH-LIKE PROTEIN"/>
    <property type="match status" value="1"/>
</dbReference>
<evidence type="ECO:0000256" key="2">
    <source>
        <dbReference type="SAM" id="Phobius"/>
    </source>
</evidence>
<feature type="compositionally biased region" description="Polar residues" evidence="1">
    <location>
        <begin position="207"/>
        <end position="221"/>
    </location>
</feature>
<evidence type="ECO:0000313" key="3">
    <source>
        <dbReference type="EMBL" id="KAH7565138.1"/>
    </source>
</evidence>
<protein>
    <submittedName>
        <fullName evidence="3">Uncharacterized protein</fullName>
    </submittedName>
</protein>
<evidence type="ECO:0000313" key="4">
    <source>
        <dbReference type="Proteomes" id="UP000827721"/>
    </source>
</evidence>
<proteinExistence type="predicted"/>
<keyword evidence="2" id="KW-1133">Transmembrane helix</keyword>
<name>A0ABQ8HLD6_9ROSI</name>
<reference evidence="3 4" key="1">
    <citation type="submission" date="2021-02" db="EMBL/GenBank/DDBJ databases">
        <title>Plant Genome Project.</title>
        <authorList>
            <person name="Zhang R.-G."/>
        </authorList>
    </citation>
    <scope>NUCLEOTIDE SEQUENCE [LARGE SCALE GENOMIC DNA]</scope>
    <source>
        <tissue evidence="3">Leaves</tissue>
    </source>
</reference>